<proteinExistence type="predicted"/>
<reference evidence="3" key="1">
    <citation type="submission" date="2021-09" db="EMBL/GenBank/DDBJ databases">
        <title>Complete genome sequence and metabolic characterization of Streptomyces tanashiensis DSM 731 the producer of antibacterial Kalafungin and diverse secondary metabolites.</title>
        <authorList>
            <person name="Abbasi M.N."/>
            <person name="Anwar M.N."/>
            <person name="Alam K."/>
            <person name="Shoaib M."/>
            <person name="Lin Z."/>
            <person name="Hayat M."/>
            <person name="Ali M.I."/>
            <person name="Malik H.M.T."/>
            <person name="Ahmed I."/>
            <person name="Li A."/>
            <person name="Hailong Wang H."/>
            <person name="Zhang Y."/>
        </authorList>
    </citation>
    <scope>NUCLEOTIDE SEQUENCE</scope>
    <source>
        <strain evidence="3">Kala</strain>
    </source>
</reference>
<protein>
    <submittedName>
        <fullName evidence="3">Tape-measure protein</fullName>
    </submittedName>
</protein>
<dbReference type="Proteomes" id="UP001164506">
    <property type="component" value="Chromosome"/>
</dbReference>
<feature type="transmembrane region" description="Helical" evidence="2">
    <location>
        <begin position="157"/>
        <end position="176"/>
    </location>
</feature>
<accession>A0ABY6QZZ6</accession>
<feature type="transmembrane region" description="Helical" evidence="2">
    <location>
        <begin position="130"/>
        <end position="150"/>
    </location>
</feature>
<keyword evidence="2" id="KW-0472">Membrane</keyword>
<organism evidence="3 4">
    <name type="scientific">Streptomyces tanashiensis</name>
    <dbReference type="NCBI Taxonomy" id="67367"/>
    <lineage>
        <taxon>Bacteria</taxon>
        <taxon>Bacillati</taxon>
        <taxon>Actinomycetota</taxon>
        <taxon>Actinomycetes</taxon>
        <taxon>Kitasatosporales</taxon>
        <taxon>Streptomycetaceae</taxon>
        <taxon>Streptomyces</taxon>
    </lineage>
</organism>
<feature type="transmembrane region" description="Helical" evidence="2">
    <location>
        <begin position="106"/>
        <end position="124"/>
    </location>
</feature>
<dbReference type="EMBL" id="CP084204">
    <property type="protein sequence ID" value="UZX22284.1"/>
    <property type="molecule type" value="Genomic_DNA"/>
</dbReference>
<keyword evidence="2" id="KW-0812">Transmembrane</keyword>
<evidence type="ECO:0000256" key="2">
    <source>
        <dbReference type="SAM" id="Phobius"/>
    </source>
</evidence>
<evidence type="ECO:0000313" key="3">
    <source>
        <dbReference type="EMBL" id="UZX22284.1"/>
    </source>
</evidence>
<keyword evidence="2" id="KW-1133">Transmembrane helix</keyword>
<name>A0ABY6QZZ6_9ACTN</name>
<keyword evidence="4" id="KW-1185">Reference proteome</keyword>
<dbReference type="GeneID" id="95601123"/>
<gene>
    <name evidence="3" type="ORF">LDH80_16775</name>
</gene>
<evidence type="ECO:0000313" key="4">
    <source>
        <dbReference type="Proteomes" id="UP001164506"/>
    </source>
</evidence>
<sequence>MSAMALGGAMPNPFRGVAPTMKSLARGLGDAGGTLRQLKQDVQRAAAGVGALATGIKSSGTSLRTLGSNASGAATAVTKIKRSTAPTRVKRIGDAAGKARRAAGKIGSGAGVILGILLPLLPITDVISGLMGTFGTVMTIASIAMTGVNVAMRANPLGFLVGLIVPIAAYLIELAVNSETGQRIIKQVLQQALKGFQAVWKFIQPFMQGLGKAVGTYVAAYLTVFKTGLKIVGSVIGGISKIGSAVSSASNALRGIASRTIGGIRSAVQPVADWITDKIPGFFRTAKDAVSNALRGIGDLVKGALSAVIGVVKGPVNGLIAFVNWIIDGLNKLSFEIPLTGKKFGVELDKLPMLAEGGIVSPGSADDYRIDSLSQLENRRVPALTEPPPRPHRVRDFHEEPGAGPRSTAEDLLFLATAHR</sequence>
<feature type="region of interest" description="Disordered" evidence="1">
    <location>
        <begin position="379"/>
        <end position="409"/>
    </location>
</feature>
<evidence type="ECO:0000256" key="1">
    <source>
        <dbReference type="SAM" id="MobiDB-lite"/>
    </source>
</evidence>
<dbReference type="RefSeq" id="WP_190101721.1">
    <property type="nucleotide sequence ID" value="NZ_BMUH01000001.1"/>
</dbReference>